<evidence type="ECO:0000259" key="7">
    <source>
        <dbReference type="Pfam" id="PF08281"/>
    </source>
</evidence>
<protein>
    <recommendedName>
        <fullName evidence="10">RNA polymerase sigma-70 region 2 domain-containing protein</fullName>
    </recommendedName>
</protein>
<dbReference type="Proteomes" id="UP000178114">
    <property type="component" value="Unassembled WGS sequence"/>
</dbReference>
<evidence type="ECO:0000256" key="5">
    <source>
        <dbReference type="ARBA" id="ARBA00023163"/>
    </source>
</evidence>
<dbReference type="NCBIfam" id="TIGR02937">
    <property type="entry name" value="sigma70-ECF"/>
    <property type="match status" value="1"/>
</dbReference>
<gene>
    <name evidence="8" type="ORF">A2930_00245</name>
</gene>
<comment type="similarity">
    <text evidence="1">Belongs to the sigma-70 factor family. ECF subfamily.</text>
</comment>
<dbReference type="InterPro" id="IPR013324">
    <property type="entry name" value="RNA_pol_sigma_r3/r4-like"/>
</dbReference>
<dbReference type="InterPro" id="IPR013325">
    <property type="entry name" value="RNA_pol_sigma_r2"/>
</dbReference>
<keyword evidence="2" id="KW-0805">Transcription regulation</keyword>
<dbReference type="Pfam" id="PF08281">
    <property type="entry name" value="Sigma70_r4_2"/>
    <property type="match status" value="1"/>
</dbReference>
<dbReference type="STRING" id="1798351.A2930_00245"/>
<keyword evidence="4" id="KW-0238">DNA-binding</keyword>
<dbReference type="InterPro" id="IPR013249">
    <property type="entry name" value="RNA_pol_sigma70_r4_t2"/>
</dbReference>
<dbReference type="EMBL" id="MFID01000002">
    <property type="protein sequence ID" value="OGF81892.1"/>
    <property type="molecule type" value="Genomic_DNA"/>
</dbReference>
<feature type="domain" description="RNA polymerase sigma-70 region 2" evidence="6">
    <location>
        <begin position="10"/>
        <end position="74"/>
    </location>
</feature>
<organism evidence="8 9">
    <name type="scientific">Candidatus Giovannonibacteria bacterium RIFCSPLOWO2_01_FULL_45_34</name>
    <dbReference type="NCBI Taxonomy" id="1798351"/>
    <lineage>
        <taxon>Bacteria</taxon>
        <taxon>Candidatus Giovannoniibacteriota</taxon>
    </lineage>
</organism>
<evidence type="ECO:0000256" key="3">
    <source>
        <dbReference type="ARBA" id="ARBA00023082"/>
    </source>
</evidence>
<evidence type="ECO:0000259" key="6">
    <source>
        <dbReference type="Pfam" id="PF04542"/>
    </source>
</evidence>
<dbReference type="GO" id="GO:0006352">
    <property type="term" value="P:DNA-templated transcription initiation"/>
    <property type="evidence" value="ECO:0007669"/>
    <property type="project" value="InterPro"/>
</dbReference>
<dbReference type="AlphaFoldDB" id="A0A1F5X1W6"/>
<dbReference type="Gene3D" id="1.10.10.10">
    <property type="entry name" value="Winged helix-like DNA-binding domain superfamily/Winged helix DNA-binding domain"/>
    <property type="match status" value="1"/>
</dbReference>
<dbReference type="GO" id="GO:0003677">
    <property type="term" value="F:DNA binding"/>
    <property type="evidence" value="ECO:0007669"/>
    <property type="project" value="UniProtKB-KW"/>
</dbReference>
<dbReference type="SUPFAM" id="SSF88659">
    <property type="entry name" value="Sigma3 and sigma4 domains of RNA polymerase sigma factors"/>
    <property type="match status" value="1"/>
</dbReference>
<proteinExistence type="inferred from homology"/>
<dbReference type="GO" id="GO:0016987">
    <property type="term" value="F:sigma factor activity"/>
    <property type="evidence" value="ECO:0007669"/>
    <property type="project" value="UniProtKB-KW"/>
</dbReference>
<evidence type="ECO:0000256" key="1">
    <source>
        <dbReference type="ARBA" id="ARBA00010641"/>
    </source>
</evidence>
<name>A0A1F5X1W6_9BACT</name>
<dbReference type="Gene3D" id="1.10.1740.10">
    <property type="match status" value="1"/>
</dbReference>
<evidence type="ECO:0000256" key="4">
    <source>
        <dbReference type="ARBA" id="ARBA00023125"/>
    </source>
</evidence>
<keyword evidence="3" id="KW-0731">Sigma factor</keyword>
<keyword evidence="5" id="KW-0804">Transcription</keyword>
<dbReference type="PANTHER" id="PTHR43133:SF8">
    <property type="entry name" value="RNA POLYMERASE SIGMA FACTOR HI_1459-RELATED"/>
    <property type="match status" value="1"/>
</dbReference>
<dbReference type="SUPFAM" id="SSF88946">
    <property type="entry name" value="Sigma2 domain of RNA polymerase sigma factors"/>
    <property type="match status" value="1"/>
</dbReference>
<sequence>MDEMEFIKSYDAYADAIFRHCYFRLYDREEAKDAVQETFLRAWKYSKDNRIDNVRALLYKIARNIVADKWRKKKTLSLDLLLEQGFEPSDGEHKKIMLNAEAKNFIKLLNNLDDNEREIVIMRYVDGLGPDEIAKIMSERAGRIGEAFSANVVSVRLNRAINKIQKLIQ</sequence>
<reference evidence="8 9" key="1">
    <citation type="journal article" date="2016" name="Nat. Commun.">
        <title>Thousands of microbial genomes shed light on interconnected biogeochemical processes in an aquifer system.</title>
        <authorList>
            <person name="Anantharaman K."/>
            <person name="Brown C.T."/>
            <person name="Hug L.A."/>
            <person name="Sharon I."/>
            <person name="Castelle C.J."/>
            <person name="Probst A.J."/>
            <person name="Thomas B.C."/>
            <person name="Singh A."/>
            <person name="Wilkins M.J."/>
            <person name="Karaoz U."/>
            <person name="Brodie E.L."/>
            <person name="Williams K.H."/>
            <person name="Hubbard S.S."/>
            <person name="Banfield J.F."/>
        </authorList>
    </citation>
    <scope>NUCLEOTIDE SEQUENCE [LARGE SCALE GENOMIC DNA]</scope>
</reference>
<dbReference type="InterPro" id="IPR036388">
    <property type="entry name" value="WH-like_DNA-bd_sf"/>
</dbReference>
<dbReference type="InterPro" id="IPR007627">
    <property type="entry name" value="RNA_pol_sigma70_r2"/>
</dbReference>
<comment type="caution">
    <text evidence="8">The sequence shown here is derived from an EMBL/GenBank/DDBJ whole genome shotgun (WGS) entry which is preliminary data.</text>
</comment>
<evidence type="ECO:0000313" key="9">
    <source>
        <dbReference type="Proteomes" id="UP000178114"/>
    </source>
</evidence>
<dbReference type="InterPro" id="IPR039425">
    <property type="entry name" value="RNA_pol_sigma-70-like"/>
</dbReference>
<dbReference type="InterPro" id="IPR014284">
    <property type="entry name" value="RNA_pol_sigma-70_dom"/>
</dbReference>
<dbReference type="Pfam" id="PF04542">
    <property type="entry name" value="Sigma70_r2"/>
    <property type="match status" value="1"/>
</dbReference>
<evidence type="ECO:0000313" key="8">
    <source>
        <dbReference type="EMBL" id="OGF81892.1"/>
    </source>
</evidence>
<evidence type="ECO:0000256" key="2">
    <source>
        <dbReference type="ARBA" id="ARBA00023015"/>
    </source>
</evidence>
<accession>A0A1F5X1W6</accession>
<dbReference type="PANTHER" id="PTHR43133">
    <property type="entry name" value="RNA POLYMERASE ECF-TYPE SIGMA FACTO"/>
    <property type="match status" value="1"/>
</dbReference>
<feature type="domain" description="RNA polymerase sigma factor 70 region 4 type 2" evidence="7">
    <location>
        <begin position="105"/>
        <end position="137"/>
    </location>
</feature>
<evidence type="ECO:0008006" key="10">
    <source>
        <dbReference type="Google" id="ProtNLM"/>
    </source>
</evidence>